<name>A0A0F9CS26_9ZZZZ</name>
<feature type="transmembrane region" description="Helical" evidence="1">
    <location>
        <begin position="6"/>
        <end position="25"/>
    </location>
</feature>
<keyword evidence="1" id="KW-1133">Transmembrane helix</keyword>
<protein>
    <recommendedName>
        <fullName evidence="3">CcoQ/FixQ family Cbb3-type cytochrome c oxidase assembly chaperone</fullName>
    </recommendedName>
</protein>
<evidence type="ECO:0000256" key="1">
    <source>
        <dbReference type="SAM" id="Phobius"/>
    </source>
</evidence>
<dbReference type="InterPro" id="IPR008621">
    <property type="entry name" value="Cbb3-typ_cyt_oxidase_comp"/>
</dbReference>
<sequence>MMPMAYFLFGLALVVLFAAIIAYYYSGKRSKSVEEAKYRMLDDDHDS</sequence>
<organism evidence="2">
    <name type="scientific">marine sediment metagenome</name>
    <dbReference type="NCBI Taxonomy" id="412755"/>
    <lineage>
        <taxon>unclassified sequences</taxon>
        <taxon>metagenomes</taxon>
        <taxon>ecological metagenomes</taxon>
    </lineage>
</organism>
<keyword evidence="1" id="KW-0472">Membrane</keyword>
<keyword evidence="1" id="KW-0812">Transmembrane</keyword>
<evidence type="ECO:0000313" key="2">
    <source>
        <dbReference type="EMBL" id="KKL08446.1"/>
    </source>
</evidence>
<accession>A0A0F9CS26</accession>
<dbReference type="EMBL" id="LAZR01042875">
    <property type="protein sequence ID" value="KKL08446.1"/>
    <property type="molecule type" value="Genomic_DNA"/>
</dbReference>
<dbReference type="Pfam" id="PF05545">
    <property type="entry name" value="FixQ"/>
    <property type="match status" value="1"/>
</dbReference>
<reference evidence="2" key="1">
    <citation type="journal article" date="2015" name="Nature">
        <title>Complex archaea that bridge the gap between prokaryotes and eukaryotes.</title>
        <authorList>
            <person name="Spang A."/>
            <person name="Saw J.H."/>
            <person name="Jorgensen S.L."/>
            <person name="Zaremba-Niedzwiedzka K."/>
            <person name="Martijn J."/>
            <person name="Lind A.E."/>
            <person name="van Eijk R."/>
            <person name="Schleper C."/>
            <person name="Guy L."/>
            <person name="Ettema T.J."/>
        </authorList>
    </citation>
    <scope>NUCLEOTIDE SEQUENCE</scope>
</reference>
<dbReference type="AlphaFoldDB" id="A0A0F9CS26"/>
<comment type="caution">
    <text evidence="2">The sequence shown here is derived from an EMBL/GenBank/DDBJ whole genome shotgun (WGS) entry which is preliminary data.</text>
</comment>
<evidence type="ECO:0008006" key="3">
    <source>
        <dbReference type="Google" id="ProtNLM"/>
    </source>
</evidence>
<proteinExistence type="predicted"/>
<gene>
    <name evidence="2" type="ORF">LCGC14_2575770</name>
</gene>